<dbReference type="RefSeq" id="WP_035105642.1">
    <property type="nucleotide sequence ID" value="NZ_CP011311.1"/>
</dbReference>
<dbReference type="EMBL" id="CP011311">
    <property type="protein sequence ID" value="AKE38958.1"/>
    <property type="molecule type" value="Genomic_DNA"/>
</dbReference>
<dbReference type="GO" id="GO:0061799">
    <property type="term" value="F:cyclic pyranopterin monophosphate synthase activity"/>
    <property type="evidence" value="ECO:0007669"/>
    <property type="project" value="TreeGrafter"/>
</dbReference>
<dbReference type="EC" id="4.1.99.22" evidence="1 12"/>
<dbReference type="InterPro" id="IPR006638">
    <property type="entry name" value="Elp3/MiaA/NifB-like_rSAM"/>
</dbReference>
<evidence type="ECO:0000256" key="1">
    <source>
        <dbReference type="ARBA" id="ARBA00012167"/>
    </source>
</evidence>
<feature type="compositionally biased region" description="Low complexity" evidence="13">
    <location>
        <begin position="19"/>
        <end position="30"/>
    </location>
</feature>
<comment type="catalytic activity">
    <reaction evidence="11 12">
        <text>GTP + AH2 + S-adenosyl-L-methionine = (8S)-3',8-cyclo-7,8-dihydroguanosine 5'-triphosphate + 5'-deoxyadenosine + L-methionine + A + H(+)</text>
        <dbReference type="Rhea" id="RHEA:49576"/>
        <dbReference type="ChEBI" id="CHEBI:13193"/>
        <dbReference type="ChEBI" id="CHEBI:15378"/>
        <dbReference type="ChEBI" id="CHEBI:17319"/>
        <dbReference type="ChEBI" id="CHEBI:17499"/>
        <dbReference type="ChEBI" id="CHEBI:37565"/>
        <dbReference type="ChEBI" id="CHEBI:57844"/>
        <dbReference type="ChEBI" id="CHEBI:59789"/>
        <dbReference type="ChEBI" id="CHEBI:131766"/>
        <dbReference type="EC" id="4.1.99.22"/>
    </reaction>
</comment>
<feature type="binding site" evidence="12">
    <location>
        <position position="106"/>
    </location>
    <ligand>
        <name>S-adenosyl-L-methionine</name>
        <dbReference type="ChEBI" id="CHEBI:59789"/>
    </ligand>
</feature>
<dbReference type="SMART" id="SM00729">
    <property type="entry name" value="Elp3"/>
    <property type="match status" value="1"/>
</dbReference>
<comment type="subunit">
    <text evidence="12">Monomer and homodimer.</text>
</comment>
<dbReference type="GO" id="GO:0046872">
    <property type="term" value="F:metal ion binding"/>
    <property type="evidence" value="ECO:0007669"/>
    <property type="project" value="UniProtKB-KW"/>
</dbReference>
<dbReference type="InterPro" id="IPR013483">
    <property type="entry name" value="MoaA"/>
</dbReference>
<dbReference type="SFLD" id="SFLDS00029">
    <property type="entry name" value="Radical_SAM"/>
    <property type="match status" value="1"/>
</dbReference>
<comment type="cofactor">
    <cofactor evidence="12">
        <name>[4Fe-4S] cluster</name>
        <dbReference type="ChEBI" id="CHEBI:49883"/>
    </cofactor>
    <text evidence="12">Binds 2 [4Fe-4S] clusters. Binds 1 [4Fe-4S] cluster coordinated with 3 cysteines and an exchangeable S-adenosyl-L-methionine and 1 [4Fe-4S] cluster coordinated with 3 cysteines and the GTP-derived substrate.</text>
</comment>
<feature type="binding site" evidence="12">
    <location>
        <position position="62"/>
    </location>
    <ligand>
        <name>[4Fe-4S] cluster</name>
        <dbReference type="ChEBI" id="CHEBI:49883"/>
        <label>1</label>
        <note>4Fe-4S-S-AdoMet</note>
    </ligand>
</feature>
<feature type="binding site" evidence="12">
    <location>
        <position position="64"/>
    </location>
    <ligand>
        <name>S-adenosyl-L-methionine</name>
        <dbReference type="ChEBI" id="CHEBI:59789"/>
    </ligand>
</feature>
<dbReference type="Pfam" id="PF04055">
    <property type="entry name" value="Radical_SAM"/>
    <property type="match status" value="1"/>
</dbReference>
<keyword evidence="9 12" id="KW-0501">Molybdenum cofactor biosynthesis</keyword>
<evidence type="ECO:0000256" key="12">
    <source>
        <dbReference type="HAMAP-Rule" id="MF_01225"/>
    </source>
</evidence>
<evidence type="ECO:0000256" key="13">
    <source>
        <dbReference type="SAM" id="MobiDB-lite"/>
    </source>
</evidence>
<sequence length="372" mass="40339">MLTDSQSGGQMTLGLPSVPGSASPASDLPAAAADGSRQLIDRYGRVARDLRVSLTDRCNLRCTYCMPAEGLDWMPTEQTLSDDEVNRLIRIAVDKLGIRQVRFTGGEPLLRKSLEEIIATTKALRTDEGNSPTVALTTNGLGLEKRAANLADAGLDRVNISLDTIDPERYLKLTRRDRLHHVLEAIGAAAEAGLSPVKINAVVMPGVNEEDIPTLADYALHQGAQLRFIEQMPLGPREQWRREDMVTADDILARLREDIELTPARAPRGSAPAALWDAVAADGTRGQIGIIASVTHPFCGDCDRTRLTTDGAIRNCLFGNSETPLRDLMRDGASDDELATAWAGEMWRKKPGHGIDDEGFLQPDRPMSAIGG</sequence>
<reference evidence="14 15" key="1">
    <citation type="journal article" date="2015" name="Genome Announc.">
        <title>Complete Genome Sequence of Corynebacterium camporealensis DSM 44610, Isolated from the Milk of a Manchega Sheep with Subclinical Mastitis.</title>
        <authorList>
            <person name="Ruckert C."/>
            <person name="Albersmeier A."/>
            <person name="Winkler A."/>
            <person name="Tauch A."/>
        </authorList>
    </citation>
    <scope>NUCLEOTIDE SEQUENCE [LARGE SCALE GENOMIC DNA]</scope>
    <source>
        <strain evidence="14 15">DSM 44610</strain>
    </source>
</reference>
<keyword evidence="7 12" id="KW-0411">Iron-sulfur</keyword>
<organism evidence="14 15">
    <name type="scientific">Corynebacterium camporealensis</name>
    <dbReference type="NCBI Taxonomy" id="161896"/>
    <lineage>
        <taxon>Bacteria</taxon>
        <taxon>Bacillati</taxon>
        <taxon>Actinomycetota</taxon>
        <taxon>Actinomycetes</taxon>
        <taxon>Mycobacteriales</taxon>
        <taxon>Corynebacteriaceae</taxon>
        <taxon>Corynebacterium</taxon>
    </lineage>
</organism>
<keyword evidence="6 12" id="KW-0408">Iron</keyword>
<dbReference type="CDD" id="cd01335">
    <property type="entry name" value="Radical_SAM"/>
    <property type="match status" value="1"/>
</dbReference>
<dbReference type="InterPro" id="IPR013785">
    <property type="entry name" value="Aldolase_TIM"/>
</dbReference>
<accession>A0A0F6QY02</accession>
<feature type="binding site" evidence="12">
    <location>
        <position position="299"/>
    </location>
    <ligand>
        <name>[4Fe-4S] cluster</name>
        <dbReference type="ChEBI" id="CHEBI:49883"/>
        <label>2</label>
        <note>4Fe-4S-substrate</note>
    </ligand>
</feature>
<dbReference type="Gene3D" id="3.20.20.70">
    <property type="entry name" value="Aldolase class I"/>
    <property type="match status" value="1"/>
</dbReference>
<feature type="region of interest" description="Disordered" evidence="13">
    <location>
        <begin position="352"/>
        <end position="372"/>
    </location>
</feature>
<feature type="binding site" evidence="12">
    <location>
        <position position="232"/>
    </location>
    <ligand>
        <name>S-adenosyl-L-methionine</name>
        <dbReference type="ChEBI" id="CHEBI:59789"/>
    </ligand>
</feature>
<evidence type="ECO:0000256" key="4">
    <source>
        <dbReference type="ARBA" id="ARBA00022723"/>
    </source>
</evidence>
<dbReference type="SUPFAM" id="SSF102114">
    <property type="entry name" value="Radical SAM enzymes"/>
    <property type="match status" value="1"/>
</dbReference>
<evidence type="ECO:0000256" key="9">
    <source>
        <dbReference type="ARBA" id="ARBA00023150"/>
    </source>
</evidence>
<dbReference type="Pfam" id="PF06463">
    <property type="entry name" value="Mob_synth_C"/>
    <property type="match status" value="1"/>
</dbReference>
<dbReference type="PATRIC" id="fig|161896.4.peg.969"/>
<evidence type="ECO:0000256" key="10">
    <source>
        <dbReference type="ARBA" id="ARBA00023239"/>
    </source>
</evidence>
<name>A0A0F6QY02_9CORY</name>
<evidence type="ECO:0000256" key="2">
    <source>
        <dbReference type="ARBA" id="ARBA00022485"/>
    </source>
</evidence>
<evidence type="ECO:0000256" key="7">
    <source>
        <dbReference type="ARBA" id="ARBA00023014"/>
    </source>
</evidence>
<dbReference type="HAMAP" id="MF_01225_B">
    <property type="entry name" value="MoaA_B"/>
    <property type="match status" value="1"/>
</dbReference>
<keyword evidence="5 12" id="KW-0547">Nucleotide-binding</keyword>
<dbReference type="Proteomes" id="UP000033566">
    <property type="component" value="Chromosome"/>
</dbReference>
<keyword evidence="10 12" id="KW-0456">Lyase</keyword>
<dbReference type="InterPro" id="IPR040064">
    <property type="entry name" value="MoaA-like"/>
</dbReference>
<evidence type="ECO:0000256" key="3">
    <source>
        <dbReference type="ARBA" id="ARBA00022691"/>
    </source>
</evidence>
<dbReference type="InterPro" id="IPR000385">
    <property type="entry name" value="MoaA_NifB_PqqE_Fe-S-bd_CS"/>
</dbReference>
<dbReference type="CDD" id="cd21117">
    <property type="entry name" value="Twitch_MoaA"/>
    <property type="match status" value="1"/>
</dbReference>
<dbReference type="KEGG" id="ccj:UL81_04930"/>
<dbReference type="GO" id="GO:1904047">
    <property type="term" value="F:S-adenosyl-L-methionine binding"/>
    <property type="evidence" value="ECO:0007669"/>
    <property type="project" value="UniProtKB-UniRule"/>
</dbReference>
<feature type="binding site" evidence="12">
    <location>
        <position position="198"/>
    </location>
    <ligand>
        <name>GTP</name>
        <dbReference type="ChEBI" id="CHEBI:37565"/>
    </ligand>
</feature>
<gene>
    <name evidence="12 14" type="primary">moaA</name>
    <name evidence="14" type="ORF">UL81_04930</name>
</gene>
<dbReference type="GO" id="GO:0051539">
    <property type="term" value="F:4 iron, 4 sulfur cluster binding"/>
    <property type="evidence" value="ECO:0007669"/>
    <property type="project" value="UniProtKB-UniRule"/>
</dbReference>
<keyword evidence="2 12" id="KW-0004">4Fe-4S</keyword>
<dbReference type="GO" id="GO:0061798">
    <property type="term" value="F:GTP 3',8'-cyclase activity"/>
    <property type="evidence" value="ECO:0007669"/>
    <property type="project" value="UniProtKB-UniRule"/>
</dbReference>
<dbReference type="SFLD" id="SFLDG01383">
    <property type="entry name" value="cyclic_pyranopterin_phosphate"/>
    <property type="match status" value="1"/>
</dbReference>
<comment type="function">
    <text evidence="12">Catalyzes the cyclization of GTP to (8S)-3',8-cyclo-7,8-dihydroguanosine 5'-triphosphate.</text>
</comment>
<evidence type="ECO:0000256" key="6">
    <source>
        <dbReference type="ARBA" id="ARBA00023004"/>
    </source>
</evidence>
<dbReference type="InterPro" id="IPR007197">
    <property type="entry name" value="rSAM"/>
</dbReference>
<evidence type="ECO:0000313" key="15">
    <source>
        <dbReference type="Proteomes" id="UP000033566"/>
    </source>
</evidence>
<feature type="binding site" evidence="12">
    <location>
        <position position="137"/>
    </location>
    <ligand>
        <name>GTP</name>
        <dbReference type="ChEBI" id="CHEBI:37565"/>
    </ligand>
</feature>
<comment type="similarity">
    <text evidence="12">Belongs to the radical SAM superfamily. MoaA family.</text>
</comment>
<keyword evidence="3 12" id="KW-0949">S-adenosyl-L-methionine</keyword>
<keyword evidence="15" id="KW-1185">Reference proteome</keyword>
<dbReference type="PANTHER" id="PTHR22960">
    <property type="entry name" value="MOLYBDOPTERIN COFACTOR SYNTHESIS PROTEIN A"/>
    <property type="match status" value="1"/>
</dbReference>
<feature type="binding site" evidence="12">
    <location>
        <position position="161"/>
    </location>
    <ligand>
        <name>S-adenosyl-L-methionine</name>
        <dbReference type="ChEBI" id="CHEBI:59789"/>
    </ligand>
</feature>
<dbReference type="AlphaFoldDB" id="A0A0F6QY02"/>
<dbReference type="SFLD" id="SFLDG01067">
    <property type="entry name" value="SPASM/twitch_domain_containing"/>
    <property type="match status" value="1"/>
</dbReference>
<dbReference type="GO" id="GO:0005525">
    <property type="term" value="F:GTP binding"/>
    <property type="evidence" value="ECO:0007669"/>
    <property type="project" value="UniProtKB-UniRule"/>
</dbReference>
<feature type="binding site" evidence="12">
    <location>
        <begin position="304"/>
        <end position="306"/>
    </location>
    <ligand>
        <name>GTP</name>
        <dbReference type="ChEBI" id="CHEBI:37565"/>
    </ligand>
</feature>
<evidence type="ECO:0000256" key="5">
    <source>
        <dbReference type="ARBA" id="ARBA00022741"/>
    </source>
</evidence>
<evidence type="ECO:0000313" key="14">
    <source>
        <dbReference type="EMBL" id="AKE38958.1"/>
    </source>
</evidence>
<dbReference type="PANTHER" id="PTHR22960:SF0">
    <property type="entry name" value="MOLYBDENUM COFACTOR BIOSYNTHESIS PROTEIN 1"/>
    <property type="match status" value="1"/>
</dbReference>
<protein>
    <recommendedName>
        <fullName evidence="1 12">GTP 3',8-cyclase</fullName>
        <ecNumber evidence="1 12">4.1.99.22</ecNumber>
    </recommendedName>
    <alternativeName>
        <fullName evidence="12">Molybdenum cofactor biosynthesis protein A</fullName>
    </alternativeName>
</protein>
<dbReference type="InterPro" id="IPR010505">
    <property type="entry name" value="MoaA_twitch"/>
</dbReference>
<keyword evidence="8 12" id="KW-0342">GTP-binding</keyword>
<comment type="pathway">
    <text evidence="12">Cofactor biosynthesis; molybdopterin biosynthesis.</text>
</comment>
<feature type="binding site" evidence="12">
    <location>
        <position position="51"/>
    </location>
    <ligand>
        <name>GTP</name>
        <dbReference type="ChEBI" id="CHEBI:37565"/>
    </ligand>
</feature>
<feature type="binding site" evidence="12">
    <location>
        <position position="302"/>
    </location>
    <ligand>
        <name>[4Fe-4S] cluster</name>
        <dbReference type="ChEBI" id="CHEBI:49883"/>
        <label>2</label>
        <note>4Fe-4S-substrate</note>
    </ligand>
</feature>
<dbReference type="InterPro" id="IPR050105">
    <property type="entry name" value="MoCo_biosynth_MoaA/MoaC"/>
</dbReference>
<dbReference type="SFLD" id="SFLDG01386">
    <property type="entry name" value="main_SPASM_domain-containing"/>
    <property type="match status" value="1"/>
</dbReference>
<feature type="binding site" evidence="12">
    <location>
        <position position="65"/>
    </location>
    <ligand>
        <name>[4Fe-4S] cluster</name>
        <dbReference type="ChEBI" id="CHEBI:49883"/>
        <label>1</label>
        <note>4Fe-4S-S-AdoMet</note>
    </ligand>
</feature>
<evidence type="ECO:0000256" key="11">
    <source>
        <dbReference type="ARBA" id="ARBA00048697"/>
    </source>
</evidence>
<dbReference type="InterPro" id="IPR058240">
    <property type="entry name" value="rSAM_sf"/>
</dbReference>
<dbReference type="HOGENOM" id="CLU_009273_0_1_11"/>
<dbReference type="UniPathway" id="UPA00344"/>
<keyword evidence="4 12" id="KW-0479">Metal-binding</keyword>
<dbReference type="GO" id="GO:0006777">
    <property type="term" value="P:Mo-molybdopterin cofactor biosynthetic process"/>
    <property type="evidence" value="ECO:0007669"/>
    <property type="project" value="UniProtKB-UniRule"/>
</dbReference>
<feature type="binding site" evidence="12">
    <location>
        <position position="102"/>
    </location>
    <ligand>
        <name>GTP</name>
        <dbReference type="ChEBI" id="CHEBI:37565"/>
    </ligand>
</feature>
<dbReference type="PROSITE" id="PS51918">
    <property type="entry name" value="RADICAL_SAM"/>
    <property type="match status" value="1"/>
</dbReference>
<dbReference type="NCBIfam" id="TIGR02666">
    <property type="entry name" value="moaA"/>
    <property type="match status" value="1"/>
</dbReference>
<dbReference type="OrthoDB" id="9763993at2"/>
<feature type="binding site" evidence="12">
    <location>
        <position position="316"/>
    </location>
    <ligand>
        <name>[4Fe-4S] cluster</name>
        <dbReference type="ChEBI" id="CHEBI:49883"/>
        <label>2</label>
        <note>4Fe-4S-substrate</note>
    </ligand>
</feature>
<feature type="region of interest" description="Disordered" evidence="13">
    <location>
        <begin position="1"/>
        <end position="30"/>
    </location>
</feature>
<feature type="compositionally biased region" description="Polar residues" evidence="13">
    <location>
        <begin position="1"/>
        <end position="10"/>
    </location>
</feature>
<proteinExistence type="inferred from homology"/>
<evidence type="ECO:0000256" key="8">
    <source>
        <dbReference type="ARBA" id="ARBA00023134"/>
    </source>
</evidence>
<dbReference type="STRING" id="161896.UL81_04930"/>
<feature type="binding site" evidence="12">
    <location>
        <position position="58"/>
    </location>
    <ligand>
        <name>[4Fe-4S] cluster</name>
        <dbReference type="ChEBI" id="CHEBI:49883"/>
        <label>1</label>
        <note>4Fe-4S-S-AdoMet</note>
    </ligand>
</feature>
<dbReference type="PROSITE" id="PS01305">
    <property type="entry name" value="MOAA_NIFB_PQQE"/>
    <property type="match status" value="1"/>
</dbReference>